<dbReference type="GO" id="GO:0004190">
    <property type="term" value="F:aspartic-type endopeptidase activity"/>
    <property type="evidence" value="ECO:0007669"/>
    <property type="project" value="InterPro"/>
</dbReference>
<feature type="transmembrane region" description="Helical" evidence="6">
    <location>
        <begin position="92"/>
        <end position="111"/>
    </location>
</feature>
<proteinExistence type="predicted"/>
<dbReference type="AlphaFoldDB" id="A0A520KRU9"/>
<evidence type="ECO:0000259" key="7">
    <source>
        <dbReference type="Pfam" id="PF01478"/>
    </source>
</evidence>
<evidence type="ECO:0000256" key="2">
    <source>
        <dbReference type="ARBA" id="ARBA00022475"/>
    </source>
</evidence>
<organism evidence="9 10">
    <name type="scientific">Methanoliparum thermophilum</name>
    <dbReference type="NCBI Taxonomy" id="2491083"/>
    <lineage>
        <taxon>Archaea</taxon>
        <taxon>Methanobacteriati</taxon>
        <taxon>Methanobacteriota</taxon>
        <taxon>Candidatus Methanoliparia</taxon>
        <taxon>Candidatus Methanoliparales</taxon>
        <taxon>Candidatus Methanoliparaceae</taxon>
        <taxon>Candidatus Methanoliparum</taxon>
    </lineage>
</organism>
<dbReference type="InterPro" id="IPR009655">
    <property type="entry name" value="Preflagellin_peptidase_C"/>
</dbReference>
<feature type="transmembrane region" description="Helical" evidence="6">
    <location>
        <begin position="6"/>
        <end position="25"/>
    </location>
</feature>
<evidence type="ECO:0000256" key="1">
    <source>
        <dbReference type="ARBA" id="ARBA00004651"/>
    </source>
</evidence>
<protein>
    <submittedName>
        <fullName evidence="9">A24 family peptidase</fullName>
    </submittedName>
</protein>
<comment type="caution">
    <text evidence="9">The sequence shown here is derived from an EMBL/GenBank/DDBJ whole genome shotgun (WGS) entry which is preliminary data.</text>
</comment>
<name>A0A520KRU9_METT2</name>
<dbReference type="Proteomes" id="UP000317158">
    <property type="component" value="Unassembled WGS sequence"/>
</dbReference>
<dbReference type="PANTHER" id="PTHR36506">
    <property type="entry name" value="PREFLAGELLIN PEPTIDASE"/>
    <property type="match status" value="1"/>
</dbReference>
<keyword evidence="5 6" id="KW-0472">Membrane</keyword>
<dbReference type="Pfam" id="PF06847">
    <property type="entry name" value="Arc_PepC_II"/>
    <property type="match status" value="1"/>
</dbReference>
<evidence type="ECO:0000256" key="4">
    <source>
        <dbReference type="ARBA" id="ARBA00022989"/>
    </source>
</evidence>
<dbReference type="EMBL" id="RXIF01000006">
    <property type="protein sequence ID" value="RZN64477.1"/>
    <property type="molecule type" value="Genomic_DNA"/>
</dbReference>
<dbReference type="InterPro" id="IPR000045">
    <property type="entry name" value="Prepilin_IV_endopep_pep"/>
</dbReference>
<evidence type="ECO:0000256" key="6">
    <source>
        <dbReference type="SAM" id="Phobius"/>
    </source>
</evidence>
<reference evidence="9 10" key="1">
    <citation type="journal article" date="2019" name="Nat. Microbiol.">
        <title>Wide diversity of methane and short-chain alkane metabolisms in uncultured archaea.</title>
        <authorList>
            <person name="Borrel G."/>
            <person name="Adam P.S."/>
            <person name="McKay L.J."/>
            <person name="Chen L.X."/>
            <person name="Sierra-Garcia I.N."/>
            <person name="Sieber C.M."/>
            <person name="Letourneur Q."/>
            <person name="Ghozlane A."/>
            <person name="Andersen G.L."/>
            <person name="Li W.J."/>
            <person name="Hallam S.J."/>
            <person name="Muyzer G."/>
            <person name="de Oliveira V.M."/>
            <person name="Inskeep W.P."/>
            <person name="Banfield J.F."/>
            <person name="Gribaldo S."/>
        </authorList>
    </citation>
    <scope>NUCLEOTIDE SEQUENCE [LARGE SCALE GENOMIC DNA]</scope>
    <source>
        <strain evidence="9">NM1a</strain>
    </source>
</reference>
<dbReference type="PANTHER" id="PTHR36506:SF1">
    <property type="entry name" value="PREFLAGELLIN PEPTIDASE"/>
    <property type="match status" value="1"/>
</dbReference>
<evidence type="ECO:0000256" key="5">
    <source>
        <dbReference type="ARBA" id="ARBA00023136"/>
    </source>
</evidence>
<dbReference type="Pfam" id="PF01478">
    <property type="entry name" value="Peptidase_A24"/>
    <property type="match status" value="1"/>
</dbReference>
<sequence>MTTILEYIDILRILVTFVLLIFCSYSDIKWRKVTNKVWLPVLFIGLILAAVEYSITFNIAEVIWYIVSFIIVFFVSYFIFAIGGFGGADAKLFIILSVLFTHYPIFGRYPLMPLEPSLMISPLTGMFAVAPSIGAFPLTIFPLVVLVNTFIISLSVPIYILVYNLLKLPRDQRSDKGYYMFMYLKKEKDKIDEVKMRVMDEDDDYAWVSPKIPLMVFIFIGFIIALIYGDLIYGIMSILLS</sequence>
<evidence type="ECO:0000313" key="9">
    <source>
        <dbReference type="EMBL" id="RZN64477.1"/>
    </source>
</evidence>
<gene>
    <name evidence="9" type="ORF">EF806_03790</name>
</gene>
<accession>A0A520KRU9</accession>
<keyword evidence="4 6" id="KW-1133">Transmembrane helix</keyword>
<feature type="transmembrane region" description="Helical" evidence="6">
    <location>
        <begin position="37"/>
        <end position="56"/>
    </location>
</feature>
<keyword evidence="2" id="KW-1003">Cell membrane</keyword>
<evidence type="ECO:0000259" key="8">
    <source>
        <dbReference type="Pfam" id="PF06847"/>
    </source>
</evidence>
<feature type="transmembrane region" description="Helical" evidence="6">
    <location>
        <begin position="62"/>
        <end position="85"/>
    </location>
</feature>
<feature type="domain" description="Preflagellin peptidase C-terminal" evidence="8">
    <location>
        <begin position="184"/>
        <end position="231"/>
    </location>
</feature>
<dbReference type="Gene3D" id="1.20.120.1220">
    <property type="match status" value="1"/>
</dbReference>
<feature type="transmembrane region" description="Helical" evidence="6">
    <location>
        <begin position="214"/>
        <end position="240"/>
    </location>
</feature>
<keyword evidence="3 6" id="KW-0812">Transmembrane</keyword>
<feature type="domain" description="Prepilin type IV endopeptidase peptidase" evidence="7">
    <location>
        <begin position="14"/>
        <end position="133"/>
    </location>
</feature>
<evidence type="ECO:0000256" key="3">
    <source>
        <dbReference type="ARBA" id="ARBA00022692"/>
    </source>
</evidence>
<dbReference type="GO" id="GO:0005886">
    <property type="term" value="C:plasma membrane"/>
    <property type="evidence" value="ECO:0007669"/>
    <property type="project" value="UniProtKB-SubCell"/>
</dbReference>
<evidence type="ECO:0000313" key="10">
    <source>
        <dbReference type="Proteomes" id="UP000317158"/>
    </source>
</evidence>
<feature type="transmembrane region" description="Helical" evidence="6">
    <location>
        <begin position="143"/>
        <end position="166"/>
    </location>
</feature>
<comment type="subcellular location">
    <subcellularLocation>
        <location evidence="1">Cell membrane</location>
        <topology evidence="1">Multi-pass membrane protein</topology>
    </subcellularLocation>
</comment>
<dbReference type="InterPro" id="IPR052218">
    <property type="entry name" value="Preflagellin_Peptidase"/>
</dbReference>